<evidence type="ECO:0000313" key="6">
    <source>
        <dbReference type="Proteomes" id="UP000190080"/>
    </source>
</evidence>
<gene>
    <name evidence="5" type="primary">queA_3</name>
    <name evidence="5" type="ORF">CLORY_45060</name>
</gene>
<dbReference type="SUPFAM" id="SSF111337">
    <property type="entry name" value="QueA-like"/>
    <property type="match status" value="1"/>
</dbReference>
<proteinExistence type="predicted"/>
<evidence type="ECO:0000256" key="2">
    <source>
        <dbReference type="ARBA" id="ARBA00022679"/>
    </source>
</evidence>
<dbReference type="InterPro" id="IPR042119">
    <property type="entry name" value="QueA_dom2"/>
</dbReference>
<dbReference type="InterPro" id="IPR003699">
    <property type="entry name" value="QueA"/>
</dbReference>
<name>A0A1V4I4H9_9CLOT</name>
<organism evidence="5 6">
    <name type="scientific">Clostridium oryzae</name>
    <dbReference type="NCBI Taxonomy" id="1450648"/>
    <lineage>
        <taxon>Bacteria</taxon>
        <taxon>Bacillati</taxon>
        <taxon>Bacillota</taxon>
        <taxon>Clostridia</taxon>
        <taxon>Eubacteriales</taxon>
        <taxon>Clostridiaceae</taxon>
        <taxon>Clostridium</taxon>
    </lineage>
</organism>
<protein>
    <submittedName>
        <fullName evidence="5">S-adenosylmethionine:tRNA ribosyltransferase-isomerase</fullName>
        <ecNumber evidence="5">2.4.99.17</ecNumber>
    </submittedName>
</protein>
<dbReference type="Proteomes" id="UP000190080">
    <property type="component" value="Unassembled WGS sequence"/>
</dbReference>
<keyword evidence="5" id="KW-0413">Isomerase</keyword>
<evidence type="ECO:0000313" key="5">
    <source>
        <dbReference type="EMBL" id="OPJ54780.1"/>
    </source>
</evidence>
<dbReference type="InterPro" id="IPR036100">
    <property type="entry name" value="QueA_sf"/>
</dbReference>
<dbReference type="NCBIfam" id="TIGR00113">
    <property type="entry name" value="queA"/>
    <property type="match status" value="1"/>
</dbReference>
<dbReference type="Gene3D" id="3.40.1780.10">
    <property type="entry name" value="QueA-like"/>
    <property type="match status" value="1"/>
</dbReference>
<dbReference type="GO" id="GO:0008616">
    <property type="term" value="P:tRNA queuosine(34) biosynthetic process"/>
    <property type="evidence" value="ECO:0007669"/>
    <property type="project" value="UniProtKB-KW"/>
</dbReference>
<dbReference type="PANTHER" id="PTHR30307:SF0">
    <property type="entry name" value="S-ADENOSYLMETHIONINE:TRNA RIBOSYLTRANSFERASE-ISOMERASE"/>
    <property type="match status" value="1"/>
</dbReference>
<keyword evidence="1" id="KW-0963">Cytoplasm</keyword>
<keyword evidence="6" id="KW-1185">Reference proteome</keyword>
<dbReference type="EC" id="2.4.99.17" evidence="5"/>
<comment type="caution">
    <text evidence="5">The sequence shown here is derived from an EMBL/GenBank/DDBJ whole genome shotgun (WGS) entry which is preliminary data.</text>
</comment>
<dbReference type="RefSeq" id="WP_169911731.1">
    <property type="nucleotide sequence ID" value="NZ_MZGV01000127.1"/>
</dbReference>
<keyword evidence="4" id="KW-0671">Queuosine biosynthesis</keyword>
<evidence type="ECO:0000256" key="4">
    <source>
        <dbReference type="ARBA" id="ARBA00022785"/>
    </source>
</evidence>
<dbReference type="PANTHER" id="PTHR30307">
    <property type="entry name" value="S-ADENOSYLMETHIONINE:TRNA RIBOSYLTRANSFERASE-ISOMERASE"/>
    <property type="match status" value="1"/>
</dbReference>
<evidence type="ECO:0000256" key="3">
    <source>
        <dbReference type="ARBA" id="ARBA00022691"/>
    </source>
</evidence>
<dbReference type="AlphaFoldDB" id="A0A1V4I4H9"/>
<dbReference type="InterPro" id="IPR042118">
    <property type="entry name" value="QueA_dom1"/>
</dbReference>
<keyword evidence="2 5" id="KW-0808">Transferase</keyword>
<dbReference type="EMBL" id="MZGV01000127">
    <property type="protein sequence ID" value="OPJ54780.1"/>
    <property type="molecule type" value="Genomic_DNA"/>
</dbReference>
<reference evidence="5 6" key="1">
    <citation type="submission" date="2017-03" db="EMBL/GenBank/DDBJ databases">
        <title>Genome sequence of Clostridium oryzae DSM 28571.</title>
        <authorList>
            <person name="Poehlein A."/>
            <person name="Daniel R."/>
        </authorList>
    </citation>
    <scope>NUCLEOTIDE SEQUENCE [LARGE SCALE GENOMIC DNA]</scope>
    <source>
        <strain evidence="5 6">DSM 28571</strain>
    </source>
</reference>
<dbReference type="Gene3D" id="2.40.10.240">
    <property type="entry name" value="QueA-like"/>
    <property type="match status" value="1"/>
</dbReference>
<dbReference type="STRING" id="1450648.CLORY_45060"/>
<dbReference type="Pfam" id="PF02547">
    <property type="entry name" value="Queuosine_synth"/>
    <property type="match status" value="1"/>
</dbReference>
<keyword evidence="3" id="KW-0949">S-adenosyl-L-methionine</keyword>
<accession>A0A1V4I4H9</accession>
<sequence>MKLETFKYDLPEQLIAQQTIYPKHCCRMMYANPKTEEIKDFHFYDFNNFIDSNDVIVVNDTRVLSAVLRGKRQNGSQIEIKMVSRKENNVWDCVVESRKGVEIGERLYFGENSELVGKVINENWCETGWLIKFSINNGSVEDEIKKIGQYFLPLHLPQKLNDNEDYQTVYSKVEGSLQPPTAGLHFTDKYLNFLSEKGIKIIKITQHVGRLDKRLENDNIESHQMYEEHYDVSEEAASEINQARKNGGRIIGIGTTVTRTLETVVDDDGIIHSGSGWTKLYIYPGFKFKAIDALLTNFQSPGITTLILACAFGGTEFTLNAYREAVRRNYRFLEFGDCIFFENTKSHR</sequence>
<dbReference type="NCBIfam" id="NF001140">
    <property type="entry name" value="PRK00147.1"/>
    <property type="match status" value="1"/>
</dbReference>
<evidence type="ECO:0000256" key="1">
    <source>
        <dbReference type="ARBA" id="ARBA00022490"/>
    </source>
</evidence>
<dbReference type="GO" id="GO:0051075">
    <property type="term" value="F:S-adenosylmethionine:tRNA ribosyltransferase-isomerase activity"/>
    <property type="evidence" value="ECO:0007669"/>
    <property type="project" value="UniProtKB-EC"/>
</dbReference>
<keyword evidence="5" id="KW-0328">Glycosyltransferase</keyword>